<dbReference type="RefSeq" id="WP_183750819.1">
    <property type="nucleotide sequence ID" value="NZ_JACICC010000002.1"/>
</dbReference>
<dbReference type="EMBL" id="JACICC010000002">
    <property type="protein sequence ID" value="MBB3808777.1"/>
    <property type="molecule type" value="Genomic_DNA"/>
</dbReference>
<dbReference type="GO" id="GO:0008168">
    <property type="term" value="F:methyltransferase activity"/>
    <property type="evidence" value="ECO:0007669"/>
    <property type="project" value="InterPro"/>
</dbReference>
<dbReference type="GO" id="GO:0003676">
    <property type="term" value="F:nucleic acid binding"/>
    <property type="evidence" value="ECO:0007669"/>
    <property type="project" value="InterPro"/>
</dbReference>
<organism evidence="1 2">
    <name type="scientific">Pseudochelatococcus contaminans</name>
    <dbReference type="NCBI Taxonomy" id="1538103"/>
    <lineage>
        <taxon>Bacteria</taxon>
        <taxon>Pseudomonadati</taxon>
        <taxon>Pseudomonadota</taxon>
        <taxon>Alphaproteobacteria</taxon>
        <taxon>Hyphomicrobiales</taxon>
        <taxon>Chelatococcaceae</taxon>
        <taxon>Pseudochelatococcus</taxon>
    </lineage>
</organism>
<dbReference type="InterPro" id="IPR029063">
    <property type="entry name" value="SAM-dependent_MTases_sf"/>
</dbReference>
<evidence type="ECO:0008006" key="3">
    <source>
        <dbReference type="Google" id="ProtNLM"/>
    </source>
</evidence>
<dbReference type="AlphaFoldDB" id="A0A7W6EG73"/>
<dbReference type="SUPFAM" id="SSF53335">
    <property type="entry name" value="S-adenosyl-L-methionine-dependent methyltransferases"/>
    <property type="match status" value="1"/>
</dbReference>
<gene>
    <name evidence="1" type="ORF">FHS81_000847</name>
</gene>
<dbReference type="Proteomes" id="UP000537592">
    <property type="component" value="Unassembled WGS sequence"/>
</dbReference>
<name>A0A7W6EG73_9HYPH</name>
<keyword evidence="2" id="KW-1185">Reference proteome</keyword>
<sequence>MTSIDTGNAVTERARPKAAKVWERDRYNWYVEGEDCTSALLTVEKFRGLTLDPACGKGNIVRTMIAHGYDADGSDIVRRTDANWFVGEIDFLADCAFKLGHCDSIVTNPPFYGGKGTEAFIRKALTIATNKVAVFADLKFLGSDGRAVGLYAERPPSRVYILTPRPSCPPGEYLERGGKAGGGTADWVWLVWDLQSPHTGTTFHWLRRNPSVSASSPIQRERVQ</sequence>
<evidence type="ECO:0000313" key="2">
    <source>
        <dbReference type="Proteomes" id="UP000537592"/>
    </source>
</evidence>
<protein>
    <recommendedName>
        <fullName evidence="3">Methyltransferase</fullName>
    </recommendedName>
</protein>
<dbReference type="InterPro" id="IPR002052">
    <property type="entry name" value="DNA_methylase_N6_adenine_CS"/>
</dbReference>
<reference evidence="1 2" key="1">
    <citation type="submission" date="2020-08" db="EMBL/GenBank/DDBJ databases">
        <title>Genomic Encyclopedia of Type Strains, Phase IV (KMG-IV): sequencing the most valuable type-strain genomes for metagenomic binning, comparative biology and taxonomic classification.</title>
        <authorList>
            <person name="Goeker M."/>
        </authorList>
    </citation>
    <scope>NUCLEOTIDE SEQUENCE [LARGE SCALE GENOMIC DNA]</scope>
    <source>
        <strain evidence="1 2">DSM 28760</strain>
    </source>
</reference>
<evidence type="ECO:0000313" key="1">
    <source>
        <dbReference type="EMBL" id="MBB3808777.1"/>
    </source>
</evidence>
<dbReference type="GO" id="GO:0032259">
    <property type="term" value="P:methylation"/>
    <property type="evidence" value="ECO:0007669"/>
    <property type="project" value="InterPro"/>
</dbReference>
<proteinExistence type="predicted"/>
<accession>A0A7W6EG73</accession>
<dbReference type="Gene3D" id="3.40.50.150">
    <property type="entry name" value="Vaccinia Virus protein VP39"/>
    <property type="match status" value="1"/>
</dbReference>
<dbReference type="PROSITE" id="PS00092">
    <property type="entry name" value="N6_MTASE"/>
    <property type="match status" value="1"/>
</dbReference>
<comment type="caution">
    <text evidence="1">The sequence shown here is derived from an EMBL/GenBank/DDBJ whole genome shotgun (WGS) entry which is preliminary data.</text>
</comment>